<dbReference type="RefSeq" id="WP_207257282.1">
    <property type="nucleotide sequence ID" value="NZ_JAFMPP010000005.1"/>
</dbReference>
<feature type="transmembrane region" description="Helical" evidence="6">
    <location>
        <begin position="97"/>
        <end position="118"/>
    </location>
</feature>
<dbReference type="Proteomes" id="UP000664122">
    <property type="component" value="Unassembled WGS sequence"/>
</dbReference>
<comment type="caution">
    <text evidence="7">The sequence shown here is derived from an EMBL/GenBank/DDBJ whole genome shotgun (WGS) entry which is preliminary data.</text>
</comment>
<evidence type="ECO:0000256" key="6">
    <source>
        <dbReference type="SAM" id="Phobius"/>
    </source>
</evidence>
<feature type="transmembrane region" description="Helical" evidence="6">
    <location>
        <begin position="74"/>
        <end position="91"/>
    </location>
</feature>
<dbReference type="InterPro" id="IPR004307">
    <property type="entry name" value="TspO_MBR"/>
</dbReference>
<dbReference type="Gene3D" id="1.20.1260.100">
    <property type="entry name" value="TspO/MBR protein"/>
    <property type="match status" value="1"/>
</dbReference>
<keyword evidence="5 6" id="KW-0472">Membrane</keyword>
<evidence type="ECO:0000313" key="7">
    <source>
        <dbReference type="EMBL" id="MBO0662494.1"/>
    </source>
</evidence>
<accession>A0A939JVI2</accession>
<evidence type="ECO:0000256" key="1">
    <source>
        <dbReference type="ARBA" id="ARBA00004141"/>
    </source>
</evidence>
<protein>
    <submittedName>
        <fullName evidence="7">Tryptophan-rich sensory protein</fullName>
    </submittedName>
</protein>
<dbReference type="PANTHER" id="PTHR10057:SF0">
    <property type="entry name" value="TRANSLOCATOR PROTEIN"/>
    <property type="match status" value="1"/>
</dbReference>
<dbReference type="EMBL" id="JAFMPP010000005">
    <property type="protein sequence ID" value="MBO0662494.1"/>
    <property type="molecule type" value="Genomic_DNA"/>
</dbReference>
<dbReference type="PIRSF" id="PIRSF005859">
    <property type="entry name" value="PBR"/>
    <property type="match status" value="1"/>
</dbReference>
<evidence type="ECO:0000256" key="5">
    <source>
        <dbReference type="ARBA" id="ARBA00023136"/>
    </source>
</evidence>
<dbReference type="CDD" id="cd15904">
    <property type="entry name" value="TSPO_MBR"/>
    <property type="match status" value="1"/>
</dbReference>
<dbReference type="Pfam" id="PF03073">
    <property type="entry name" value="TspO_MBR"/>
    <property type="match status" value="1"/>
</dbReference>
<evidence type="ECO:0000256" key="2">
    <source>
        <dbReference type="ARBA" id="ARBA00007524"/>
    </source>
</evidence>
<dbReference type="FunFam" id="1.20.1260.100:FF:000001">
    <property type="entry name" value="translocator protein 2"/>
    <property type="match status" value="1"/>
</dbReference>
<feature type="transmembrane region" description="Helical" evidence="6">
    <location>
        <begin position="42"/>
        <end position="62"/>
    </location>
</feature>
<organism evidence="7 8">
    <name type="scientific">Jiella flava</name>
    <dbReference type="NCBI Taxonomy" id="2816857"/>
    <lineage>
        <taxon>Bacteria</taxon>
        <taxon>Pseudomonadati</taxon>
        <taxon>Pseudomonadota</taxon>
        <taxon>Alphaproteobacteria</taxon>
        <taxon>Hyphomicrobiales</taxon>
        <taxon>Aurantimonadaceae</taxon>
        <taxon>Jiella</taxon>
    </lineage>
</organism>
<feature type="transmembrane region" description="Helical" evidence="6">
    <location>
        <begin position="125"/>
        <end position="148"/>
    </location>
</feature>
<comment type="subcellular location">
    <subcellularLocation>
        <location evidence="1">Membrane</location>
        <topology evidence="1">Multi-pass membrane protein</topology>
    </subcellularLocation>
</comment>
<gene>
    <name evidence="7" type="ORF">J1C48_07900</name>
</gene>
<name>A0A939JVI2_9HYPH</name>
<proteinExistence type="inferred from homology"/>
<dbReference type="AlphaFoldDB" id="A0A939JVI2"/>
<dbReference type="PANTHER" id="PTHR10057">
    <property type="entry name" value="PERIPHERAL-TYPE BENZODIAZEPINE RECEPTOR"/>
    <property type="match status" value="1"/>
</dbReference>
<keyword evidence="3 6" id="KW-0812">Transmembrane</keyword>
<comment type="similarity">
    <text evidence="2">Belongs to the TspO/BZRP family.</text>
</comment>
<reference evidence="7" key="1">
    <citation type="submission" date="2021-03" db="EMBL/GenBank/DDBJ databases">
        <title>Whole genome sequence of Jiella sp. CQZ9-1.</title>
        <authorList>
            <person name="Tuo L."/>
        </authorList>
    </citation>
    <scope>NUCLEOTIDE SEQUENCE</scope>
    <source>
        <strain evidence="7">CQZ9-1</strain>
    </source>
</reference>
<sequence length="149" mass="16656">MPRPLALIAFLVLTVGGGALIGLTVETGGWFSGLDKPAFNPATWIFAPVWTVLYILIGIAGWRVWRAKDKAMQGLWWLQLALNFVWPPIFFTAHALGWALAVIIALLAAIAGFTGLCWRRERTAAWLFLPYLVWVAYATLLNAALWWMN</sequence>
<dbReference type="InterPro" id="IPR038330">
    <property type="entry name" value="TspO/MBR-related_sf"/>
</dbReference>
<evidence type="ECO:0000256" key="4">
    <source>
        <dbReference type="ARBA" id="ARBA00022989"/>
    </source>
</evidence>
<dbReference type="GO" id="GO:0016020">
    <property type="term" value="C:membrane"/>
    <property type="evidence" value="ECO:0007669"/>
    <property type="project" value="UniProtKB-SubCell"/>
</dbReference>
<evidence type="ECO:0000256" key="3">
    <source>
        <dbReference type="ARBA" id="ARBA00022692"/>
    </source>
</evidence>
<evidence type="ECO:0000313" key="8">
    <source>
        <dbReference type="Proteomes" id="UP000664122"/>
    </source>
</evidence>
<keyword evidence="8" id="KW-1185">Reference proteome</keyword>
<keyword evidence="4 6" id="KW-1133">Transmembrane helix</keyword>
<dbReference type="GO" id="GO:0033013">
    <property type="term" value="P:tetrapyrrole metabolic process"/>
    <property type="evidence" value="ECO:0007669"/>
    <property type="project" value="UniProtKB-ARBA"/>
</dbReference>